<sequence>MVLRTLVAQSAKRIPLIKFRKGGYPGLTAGGSESNQASSFQPSPNMVENYSANAIEDWELPPRYWRKPISADEMEYINRGGPA</sequence>
<proteinExistence type="inferred from homology"/>
<name>A0A1L8EEX2_HAEIR</name>
<keyword evidence="2" id="KW-0496">Mitochondrion</keyword>
<comment type="subcellular location">
    <subcellularLocation>
        <location evidence="1">Mitochondrion</location>
    </subcellularLocation>
</comment>
<accession>A0A1L8EEX2</accession>
<evidence type="ECO:0000256" key="3">
    <source>
        <dbReference type="ARBA" id="ARBA00043970"/>
    </source>
</evidence>
<organism evidence="4">
    <name type="scientific">Haematobia irritans</name>
    <name type="common">Horn fly</name>
    <name type="synonym">Conops irritans</name>
    <dbReference type="NCBI Taxonomy" id="7368"/>
    <lineage>
        <taxon>Eukaryota</taxon>
        <taxon>Metazoa</taxon>
        <taxon>Ecdysozoa</taxon>
        <taxon>Arthropoda</taxon>
        <taxon>Hexapoda</taxon>
        <taxon>Insecta</taxon>
        <taxon>Pterygota</taxon>
        <taxon>Neoptera</taxon>
        <taxon>Endopterygota</taxon>
        <taxon>Diptera</taxon>
        <taxon>Brachycera</taxon>
        <taxon>Muscomorpha</taxon>
        <taxon>Muscoidea</taxon>
        <taxon>Muscidae</taxon>
        <taxon>Haematobia</taxon>
    </lineage>
</organism>
<dbReference type="EMBL" id="GFDG01001558">
    <property type="protein sequence ID" value="JAV17241.1"/>
    <property type="molecule type" value="Transcribed_RNA"/>
</dbReference>
<dbReference type="GO" id="GO:0005840">
    <property type="term" value="C:ribosome"/>
    <property type="evidence" value="ECO:0007669"/>
    <property type="project" value="UniProtKB-KW"/>
</dbReference>
<dbReference type="InterPro" id="IPR020373">
    <property type="entry name" value="Kgd4/YMR-31"/>
</dbReference>
<protein>
    <submittedName>
        <fullName evidence="4">Putative 28s ribosomal protein s36 mitochondrial</fullName>
    </submittedName>
</protein>
<keyword evidence="4" id="KW-0687">Ribonucleoprotein</keyword>
<reference evidence="4" key="1">
    <citation type="submission" date="2017-01" db="EMBL/GenBank/DDBJ databases">
        <title>An insight into the sialome and mialome of the horn fly, Haematobia irritans.</title>
        <authorList>
            <person name="Breijo M."/>
            <person name="Boiani M."/>
            <person name="Ures X."/>
            <person name="Rocha S."/>
            <person name="Sequeira M."/>
            <person name="Ribeiro J.M."/>
        </authorList>
    </citation>
    <scope>NUCLEOTIDE SEQUENCE</scope>
</reference>
<dbReference type="GO" id="GO:0005739">
    <property type="term" value="C:mitochondrion"/>
    <property type="evidence" value="ECO:0007669"/>
    <property type="project" value="UniProtKB-SubCell"/>
</dbReference>
<dbReference type="AlphaFoldDB" id="A0A1L8EEX2"/>
<keyword evidence="4" id="KW-0689">Ribosomal protein</keyword>
<comment type="similarity">
    <text evidence="3">Belongs to the alpha-ketoglutarate dehydrogenase component 4 family.</text>
</comment>
<evidence type="ECO:0000256" key="2">
    <source>
        <dbReference type="ARBA" id="ARBA00023128"/>
    </source>
</evidence>
<dbReference type="GO" id="GO:0006103">
    <property type="term" value="P:2-oxoglutarate metabolic process"/>
    <property type="evidence" value="ECO:0007669"/>
    <property type="project" value="InterPro"/>
</dbReference>
<evidence type="ECO:0000313" key="4">
    <source>
        <dbReference type="EMBL" id="JAV17241.1"/>
    </source>
</evidence>
<dbReference type="Pfam" id="PF10937">
    <property type="entry name" value="Kgd4-YMR31"/>
    <property type="match status" value="1"/>
</dbReference>
<evidence type="ECO:0000256" key="1">
    <source>
        <dbReference type="ARBA" id="ARBA00004173"/>
    </source>
</evidence>